<reference evidence="1 2" key="1">
    <citation type="submission" date="2021-08" db="EMBL/GenBank/DDBJ databases">
        <title>Draft genome sequence of Spirulina subsalsa with high tolerance to salinity and hype-accumulation of phycocyanin.</title>
        <authorList>
            <person name="Pei H."/>
            <person name="Jiang L."/>
        </authorList>
    </citation>
    <scope>NUCLEOTIDE SEQUENCE [LARGE SCALE GENOMIC DNA]</scope>
    <source>
        <strain evidence="1 2">FACHB-351</strain>
    </source>
</reference>
<dbReference type="RefSeq" id="WP_017303184.1">
    <property type="nucleotide sequence ID" value="NZ_JAIHOM010000029.1"/>
</dbReference>
<accession>A0ABT3L3S2</accession>
<comment type="caution">
    <text evidence="1">The sequence shown here is derived from an EMBL/GenBank/DDBJ whole genome shotgun (WGS) entry which is preliminary data.</text>
</comment>
<proteinExistence type="predicted"/>
<dbReference type="EMBL" id="JAIHOM010000029">
    <property type="protein sequence ID" value="MCW6036149.1"/>
    <property type="molecule type" value="Genomic_DNA"/>
</dbReference>
<gene>
    <name evidence="1" type="ORF">K4A83_07670</name>
</gene>
<sequence length="190" mass="22020">MKQTNQPLHLEFNSDRTYIAIVYEDQEVGFCTPEIAARIVETLNEDEQLHEDNDTLTKALQMACLDLIRRTGGNPARVNKLMERYLENAKRPEHGTRAIAFLLRDRQRELDVSDKEFIFFCNSYRLSPQELRDIYRGKDITDEQIKVIARIVGKSAQELIEIRDGFSNNEMNTLARILGTSTQELTELLK</sequence>
<name>A0ABT3L3S2_9CYAN</name>
<dbReference type="Proteomes" id="UP001526426">
    <property type="component" value="Unassembled WGS sequence"/>
</dbReference>
<protein>
    <submittedName>
        <fullName evidence="1">Uncharacterized protein</fullName>
    </submittedName>
</protein>
<evidence type="ECO:0000313" key="2">
    <source>
        <dbReference type="Proteomes" id="UP001526426"/>
    </source>
</evidence>
<organism evidence="1 2">
    <name type="scientific">Spirulina subsalsa FACHB-351</name>
    <dbReference type="NCBI Taxonomy" id="234711"/>
    <lineage>
        <taxon>Bacteria</taxon>
        <taxon>Bacillati</taxon>
        <taxon>Cyanobacteriota</taxon>
        <taxon>Cyanophyceae</taxon>
        <taxon>Spirulinales</taxon>
        <taxon>Spirulinaceae</taxon>
        <taxon>Spirulina</taxon>
    </lineage>
</organism>
<keyword evidence="2" id="KW-1185">Reference proteome</keyword>
<evidence type="ECO:0000313" key="1">
    <source>
        <dbReference type="EMBL" id="MCW6036149.1"/>
    </source>
</evidence>